<proteinExistence type="predicted"/>
<evidence type="ECO:0000313" key="2">
    <source>
        <dbReference type="EMBL" id="CAG8597992.1"/>
    </source>
</evidence>
<dbReference type="InterPro" id="IPR000626">
    <property type="entry name" value="Ubiquitin-like_dom"/>
</dbReference>
<evidence type="ECO:0000259" key="1">
    <source>
        <dbReference type="PROSITE" id="PS50053"/>
    </source>
</evidence>
<gene>
    <name evidence="2" type="ORF">AMORRO_LOCUS7654</name>
</gene>
<evidence type="ECO:0000313" key="3">
    <source>
        <dbReference type="Proteomes" id="UP000789342"/>
    </source>
</evidence>
<dbReference type="OrthoDB" id="428577at2759"/>
<dbReference type="SUPFAM" id="SSF56399">
    <property type="entry name" value="ADP-ribosylation"/>
    <property type="match status" value="1"/>
</dbReference>
<dbReference type="Gene3D" id="3.90.228.10">
    <property type="match status" value="1"/>
</dbReference>
<protein>
    <submittedName>
        <fullName evidence="2">11585_t:CDS:1</fullName>
    </submittedName>
</protein>
<dbReference type="InterPro" id="IPR019956">
    <property type="entry name" value="Ubiquitin_dom"/>
</dbReference>
<dbReference type="EMBL" id="CAJVPV010005919">
    <property type="protein sequence ID" value="CAG8597992.1"/>
    <property type="molecule type" value="Genomic_DNA"/>
</dbReference>
<dbReference type="PANTHER" id="PTHR36649">
    <property type="entry name" value="UBIQUITIN-LIKE DOMAIN-CONTAINING PROTEIN"/>
    <property type="match status" value="1"/>
</dbReference>
<accession>A0A9N9GFA4</accession>
<dbReference type="AlphaFoldDB" id="A0A9N9GFA4"/>
<sequence>MSNNLALISSAISAISGLKVITSDNLTDKIPKDDTLDPDNFCQFLVSGPVNTAIPDTQQFDIKSFHQSYLVGGLVGAAPLATKKKPISDVKSFQLSITTLTNGIITVRVRRTTKVRELKKSIHIKESILPDQQQLTFDGKQLEDEKALGDYDIQEKSILHLTFKGKFYPQYALISHEFLDPRYNYDFTNANDDGRKFMRGQYEYKRPLGWNRIALKVLDKYENNHWLGVGSSRRTHSTSACVNEWPVSYHGTEKHNFNSISDQGYLLSKGKRFAFGYGIYSTPDIKIAARYAKEFTHEEEKYKMVFQNRVNPENLIRISAVKTRFGGEFWISPSGEDIRPYGICIKKV</sequence>
<dbReference type="Gene3D" id="3.10.20.90">
    <property type="entry name" value="Phosphatidylinositol 3-kinase Catalytic Subunit, Chain A, domain 1"/>
    <property type="match status" value="1"/>
</dbReference>
<dbReference type="InterPro" id="IPR029071">
    <property type="entry name" value="Ubiquitin-like_domsf"/>
</dbReference>
<dbReference type="Pfam" id="PF00240">
    <property type="entry name" value="ubiquitin"/>
    <property type="match status" value="1"/>
</dbReference>
<reference evidence="2" key="1">
    <citation type="submission" date="2021-06" db="EMBL/GenBank/DDBJ databases">
        <authorList>
            <person name="Kallberg Y."/>
            <person name="Tangrot J."/>
            <person name="Rosling A."/>
        </authorList>
    </citation>
    <scope>NUCLEOTIDE SEQUENCE</scope>
    <source>
        <strain evidence="2">CL551</strain>
    </source>
</reference>
<dbReference type="Proteomes" id="UP000789342">
    <property type="component" value="Unassembled WGS sequence"/>
</dbReference>
<feature type="domain" description="Ubiquitin-like" evidence="1">
    <location>
        <begin position="93"/>
        <end position="164"/>
    </location>
</feature>
<dbReference type="SUPFAM" id="SSF54236">
    <property type="entry name" value="Ubiquitin-like"/>
    <property type="match status" value="1"/>
</dbReference>
<dbReference type="PRINTS" id="PR00348">
    <property type="entry name" value="UBIQUITIN"/>
</dbReference>
<dbReference type="SMART" id="SM00213">
    <property type="entry name" value="UBQ"/>
    <property type="match status" value="1"/>
</dbReference>
<comment type="caution">
    <text evidence="2">The sequence shown here is derived from an EMBL/GenBank/DDBJ whole genome shotgun (WGS) entry which is preliminary data.</text>
</comment>
<name>A0A9N9GFA4_9GLOM</name>
<dbReference type="PANTHER" id="PTHR36649:SF28">
    <property type="entry name" value="UBIQUITIN-LIKE DOMAIN-CONTAINING PROTEIN"/>
    <property type="match status" value="1"/>
</dbReference>
<organism evidence="2 3">
    <name type="scientific">Acaulospora morrowiae</name>
    <dbReference type="NCBI Taxonomy" id="94023"/>
    <lineage>
        <taxon>Eukaryota</taxon>
        <taxon>Fungi</taxon>
        <taxon>Fungi incertae sedis</taxon>
        <taxon>Mucoromycota</taxon>
        <taxon>Glomeromycotina</taxon>
        <taxon>Glomeromycetes</taxon>
        <taxon>Diversisporales</taxon>
        <taxon>Acaulosporaceae</taxon>
        <taxon>Acaulospora</taxon>
    </lineage>
</organism>
<dbReference type="PROSITE" id="PS50053">
    <property type="entry name" value="UBIQUITIN_2"/>
    <property type="match status" value="1"/>
</dbReference>
<keyword evidence="3" id="KW-1185">Reference proteome</keyword>